<keyword evidence="4" id="KW-1185">Reference proteome</keyword>
<dbReference type="KEGG" id="paek:D3873_05940"/>
<dbReference type="InterPro" id="IPR036514">
    <property type="entry name" value="SGNH_hydro_sf"/>
</dbReference>
<dbReference type="InterPro" id="IPR013830">
    <property type="entry name" value="SGNH_hydro"/>
</dbReference>
<dbReference type="Proteomes" id="UP000265725">
    <property type="component" value="Chromosome"/>
</dbReference>
<dbReference type="EMBL" id="CP032418">
    <property type="protein sequence ID" value="AYC29446.1"/>
    <property type="molecule type" value="Genomic_DNA"/>
</dbReference>
<dbReference type="InterPro" id="IPR051532">
    <property type="entry name" value="Ester_Hydrolysis_Enzymes"/>
</dbReference>
<proteinExistence type="predicted"/>
<dbReference type="SUPFAM" id="SSF52266">
    <property type="entry name" value="SGNH hydrolase"/>
    <property type="match status" value="1"/>
</dbReference>
<sequence>MKNLTYILFLPFILLTLTSCSQSENVPEFAAHKHQLSNYSFEATFIPDKVKIVGIGDSLTQGVGDEQKKEGYFGRITEKLAEVEGVESLEAVNVGKRGRRSDQLLEYLETAEGQEAIKDANMIFMTIGGNDVMKIVKENLFNLRVQYFYEELPFYKNRYTSIVQEIRKKNPSAPIIFIGIYNPFTVVTDERSEFQEIVERWNDEMQNVASSDANGCFVSIEELFRSDSKLVYHTDFFHPNSKGYDDITSAIWSQLQLCGLKEITNGEMQIRR</sequence>
<feature type="chain" id="PRO_5038873410" evidence="1">
    <location>
        <begin position="24"/>
        <end position="272"/>
    </location>
</feature>
<evidence type="ECO:0000256" key="1">
    <source>
        <dbReference type="SAM" id="SignalP"/>
    </source>
</evidence>
<dbReference type="Pfam" id="PF13472">
    <property type="entry name" value="Lipase_GDSL_2"/>
    <property type="match status" value="1"/>
</dbReference>
<evidence type="ECO:0000259" key="2">
    <source>
        <dbReference type="Pfam" id="PF13472"/>
    </source>
</evidence>
<dbReference type="AlphaFoldDB" id="A0A385YS58"/>
<feature type="domain" description="SGNH hydrolase-type esterase" evidence="2">
    <location>
        <begin position="55"/>
        <end position="245"/>
    </location>
</feature>
<dbReference type="Gene3D" id="3.40.50.1110">
    <property type="entry name" value="SGNH hydrolase"/>
    <property type="match status" value="1"/>
</dbReference>
<dbReference type="PANTHER" id="PTHR30383:SF27">
    <property type="entry name" value="SPORE GERMINATION LIPASE LIPC"/>
    <property type="match status" value="1"/>
</dbReference>
<gene>
    <name evidence="3" type="ORF">D3873_05940</name>
</gene>
<feature type="signal peptide" evidence="1">
    <location>
        <begin position="1"/>
        <end position="23"/>
    </location>
</feature>
<dbReference type="GO" id="GO:0004622">
    <property type="term" value="F:phosphatidylcholine lysophospholipase activity"/>
    <property type="evidence" value="ECO:0007669"/>
    <property type="project" value="TreeGrafter"/>
</dbReference>
<dbReference type="PROSITE" id="PS51257">
    <property type="entry name" value="PROKAR_LIPOPROTEIN"/>
    <property type="match status" value="1"/>
</dbReference>
<evidence type="ECO:0000313" key="3">
    <source>
        <dbReference type="EMBL" id="AYC29446.1"/>
    </source>
</evidence>
<name>A0A385YS58_9BACL</name>
<protein>
    <submittedName>
        <fullName evidence="3">GDSL family lipase</fullName>
    </submittedName>
</protein>
<organism evidence="3 4">
    <name type="scientific">Paenisporosarcina cavernae</name>
    <dbReference type="NCBI Taxonomy" id="2320858"/>
    <lineage>
        <taxon>Bacteria</taxon>
        <taxon>Bacillati</taxon>
        <taxon>Bacillota</taxon>
        <taxon>Bacilli</taxon>
        <taxon>Bacillales</taxon>
        <taxon>Caryophanaceae</taxon>
        <taxon>Paenisporosarcina</taxon>
    </lineage>
</organism>
<dbReference type="PANTHER" id="PTHR30383">
    <property type="entry name" value="THIOESTERASE 1/PROTEASE 1/LYSOPHOSPHOLIPASE L1"/>
    <property type="match status" value="1"/>
</dbReference>
<dbReference type="RefSeq" id="WP_119883186.1">
    <property type="nucleotide sequence ID" value="NZ_CP032418.1"/>
</dbReference>
<dbReference type="OrthoDB" id="252349at2"/>
<evidence type="ECO:0000313" key="4">
    <source>
        <dbReference type="Proteomes" id="UP000265725"/>
    </source>
</evidence>
<keyword evidence="1" id="KW-0732">Signal</keyword>
<reference evidence="4" key="1">
    <citation type="submission" date="2018-09" db="EMBL/GenBank/DDBJ databases">
        <authorList>
            <person name="Zhu H."/>
        </authorList>
    </citation>
    <scope>NUCLEOTIDE SEQUENCE [LARGE SCALE GENOMIC DNA]</scope>
    <source>
        <strain evidence="4">K2R23-3</strain>
    </source>
</reference>
<accession>A0A385YS58</accession>